<dbReference type="EMBL" id="CP047475">
    <property type="protein sequence ID" value="QIA63720.1"/>
    <property type="molecule type" value="Genomic_DNA"/>
</dbReference>
<dbReference type="RefSeq" id="WP_164648615.1">
    <property type="nucleotide sequence ID" value="NZ_CP047475.1"/>
</dbReference>
<protein>
    <submittedName>
        <fullName evidence="1">Uncharacterized protein</fullName>
    </submittedName>
</protein>
<evidence type="ECO:0000313" key="2">
    <source>
        <dbReference type="Proteomes" id="UP000464262"/>
    </source>
</evidence>
<evidence type="ECO:0000313" key="1">
    <source>
        <dbReference type="EMBL" id="QIA63720.1"/>
    </source>
</evidence>
<keyword evidence="2" id="KW-1185">Reference proteome</keyword>
<reference evidence="1 2" key="1">
    <citation type="submission" date="2020-01" db="EMBL/GenBank/DDBJ databases">
        <title>Whole genome and functional gene identification of agarase of Vibrio HN897.</title>
        <authorList>
            <person name="Liu Y."/>
            <person name="Zhao Z."/>
        </authorList>
    </citation>
    <scope>NUCLEOTIDE SEQUENCE [LARGE SCALE GENOMIC DNA]</scope>
    <source>
        <strain evidence="1 2">HN897</strain>
    </source>
</reference>
<accession>A0A7Z2T3Q9</accession>
<dbReference type="Proteomes" id="UP000464262">
    <property type="component" value="Chromosome 1"/>
</dbReference>
<name>A0A7Z2T3Q9_9VIBR</name>
<dbReference type="KEGG" id="vas:GT360_09400"/>
<gene>
    <name evidence="1" type="ORF">GT360_09400</name>
</gene>
<sequence length="80" mass="9425">MDRESILALLQELAYEQKNGTPFAVKALIFYMKQILNSYERGETSLDDNDELAMRNAVDLWLIDECKTKLKLRVERQHSY</sequence>
<dbReference type="AlphaFoldDB" id="A0A7Z2T3Q9"/>
<proteinExistence type="predicted"/>
<organism evidence="1 2">
    <name type="scientific">Vibrio astriarenae</name>
    <dbReference type="NCBI Taxonomy" id="1481923"/>
    <lineage>
        <taxon>Bacteria</taxon>
        <taxon>Pseudomonadati</taxon>
        <taxon>Pseudomonadota</taxon>
        <taxon>Gammaproteobacteria</taxon>
        <taxon>Vibrionales</taxon>
        <taxon>Vibrionaceae</taxon>
        <taxon>Vibrio</taxon>
    </lineage>
</organism>